<geneLocation type="mitochondrion" evidence="10"/>
<keyword evidence="10" id="KW-0496">Mitochondrion</keyword>
<reference evidence="10 12" key="2">
    <citation type="submission" date="2018-03" db="EMBL/GenBank/DDBJ databases">
        <authorList>
            <person name="Fogelqvist J."/>
        </authorList>
    </citation>
    <scope>NUCLEOTIDE SEQUENCE [LARGE SCALE GENOMIC DNA]</scope>
</reference>
<keyword evidence="4" id="KW-0645">Protease</keyword>
<dbReference type="Gene3D" id="2.30.30.140">
    <property type="match status" value="2"/>
</dbReference>
<evidence type="ECO:0000256" key="4">
    <source>
        <dbReference type="ARBA" id="ARBA00022670"/>
    </source>
</evidence>
<dbReference type="CDD" id="cd20104">
    <property type="entry name" value="MBT_PHF20L1-like"/>
    <property type="match status" value="1"/>
</dbReference>
<dbReference type="InterPro" id="IPR003323">
    <property type="entry name" value="OTU_dom"/>
</dbReference>
<evidence type="ECO:0000256" key="6">
    <source>
        <dbReference type="ARBA" id="ARBA00022801"/>
    </source>
</evidence>
<dbReference type="AlphaFoldDB" id="A0A0G4ILI7"/>
<feature type="domain" description="OTU" evidence="8">
    <location>
        <begin position="234"/>
        <end position="357"/>
    </location>
</feature>
<keyword evidence="6" id="KW-0378">Hydrolase</keyword>
<keyword evidence="11" id="KW-1185">Reference proteome</keyword>
<dbReference type="Pfam" id="PF02338">
    <property type="entry name" value="OTU"/>
    <property type="match status" value="1"/>
</dbReference>
<evidence type="ECO:0000313" key="11">
    <source>
        <dbReference type="Proteomes" id="UP000039324"/>
    </source>
</evidence>
<dbReference type="STRING" id="37360.A0A0G4ILI7"/>
<name>A0A0G4ILI7_PLABS</name>
<dbReference type="PROSITE" id="PS50802">
    <property type="entry name" value="OTU"/>
    <property type="match status" value="1"/>
</dbReference>
<proteinExistence type="inferred from homology"/>
<evidence type="ECO:0000259" key="8">
    <source>
        <dbReference type="PROSITE" id="PS50802"/>
    </source>
</evidence>
<reference evidence="9 11" key="1">
    <citation type="submission" date="2015-02" db="EMBL/GenBank/DDBJ databases">
        <authorList>
            <person name="Chooi Y.-H."/>
        </authorList>
    </citation>
    <scope>NUCLEOTIDE SEQUENCE [LARGE SCALE GENOMIC DNA]</scope>
    <source>
        <strain evidence="9">E3</strain>
    </source>
</reference>
<evidence type="ECO:0000256" key="7">
    <source>
        <dbReference type="SAM" id="MobiDB-lite"/>
    </source>
</evidence>
<dbReference type="EMBL" id="OVEO01000001">
    <property type="protein sequence ID" value="SPQ93387.1"/>
    <property type="molecule type" value="Genomic_DNA"/>
</dbReference>
<evidence type="ECO:0000313" key="9">
    <source>
        <dbReference type="EMBL" id="CEO96066.1"/>
    </source>
</evidence>
<dbReference type="EMBL" id="CDSF01000046">
    <property type="protein sequence ID" value="CEO96066.1"/>
    <property type="molecule type" value="Genomic_DNA"/>
</dbReference>
<evidence type="ECO:0000313" key="10">
    <source>
        <dbReference type="EMBL" id="SPQ93387.1"/>
    </source>
</evidence>
<sequence length="510" mass="58864">MRITAPDVSRAETAGKDRGSPNSRVIRRFGRRSSDQKMGVVGIDRDEDTDDDHRVNGSIPDLSLRSWVDAYNVGERRWMEAQIVDAYEDRVLLHYKGFRPALDEWVERSSPRIRPFHSYTPARTGASHSQDWCVGHRLMVLDSREMWLTAEIVEVNSTMVKVHYSNMHERYDEWINKDSYRLAELDTDAEALCMIREGVPSSGNSLSGENRALFRATLQDEENFRNLMWTRLNARIVEMDYDGNCLFRAVSHQVYGDPSHHFQVRTFCCSYMEREREFFSNYSTESDFASYLRRMRRAGEWGDHLEIQAMSEIYERPILVYAYSAEPMRTYSNQKTVSNPIRISYHFESHYNSVVVAGSPVVPPPLFYMEQKALTRTSARTQELVNNLAERIDSMEIEKAINESLTNLLEAECKNQSLLEMDAGNDLQAAIEESRKQKEDEEAAMLQSAIALSSADTLLDLPYPIRHCHVELQFPLKDCIDAYTAIRSLSNSDDVDIEHMTDWILNHSFA</sequence>
<comment type="catalytic activity">
    <reaction evidence="1">
        <text>Thiol-dependent hydrolysis of ester, thioester, amide, peptide and isopeptide bonds formed by the C-terminal Gly of ubiquitin (a 76-residue protein attached to proteins as an intracellular targeting signal).</text>
        <dbReference type="EC" id="3.4.19.12"/>
    </reaction>
</comment>
<accession>A0A0G4ILI7</accession>
<comment type="similarity">
    <text evidence="2">Belongs to the peptidase C85 family.</text>
</comment>
<dbReference type="GO" id="GO:0016579">
    <property type="term" value="P:protein deubiquitination"/>
    <property type="evidence" value="ECO:0007669"/>
    <property type="project" value="TreeGrafter"/>
</dbReference>
<evidence type="ECO:0000256" key="3">
    <source>
        <dbReference type="ARBA" id="ARBA00012759"/>
    </source>
</evidence>
<evidence type="ECO:0000256" key="2">
    <source>
        <dbReference type="ARBA" id="ARBA00010407"/>
    </source>
</evidence>
<dbReference type="PANTHER" id="PTHR12419">
    <property type="entry name" value="OTU DOMAIN CONTAINING PROTEIN"/>
    <property type="match status" value="1"/>
</dbReference>
<dbReference type="CDD" id="cd22752">
    <property type="entry name" value="OTU_OTUD5-like"/>
    <property type="match status" value="1"/>
</dbReference>
<dbReference type="EC" id="3.4.19.12" evidence="3"/>
<dbReference type="InterPro" id="IPR038765">
    <property type="entry name" value="Papain-like_cys_pep_sf"/>
</dbReference>
<dbReference type="GO" id="GO:0004843">
    <property type="term" value="F:cysteine-type deubiquitinase activity"/>
    <property type="evidence" value="ECO:0007669"/>
    <property type="project" value="UniProtKB-EC"/>
</dbReference>
<gene>
    <name evidence="9" type="ORF">PBRA_004756</name>
    <name evidence="10" type="ORF">PLBR_LOCUS602</name>
</gene>
<dbReference type="Proteomes" id="UP000039324">
    <property type="component" value="Unassembled WGS sequence"/>
</dbReference>
<feature type="region of interest" description="Disordered" evidence="7">
    <location>
        <begin position="1"/>
        <end position="52"/>
    </location>
</feature>
<evidence type="ECO:0000313" key="12">
    <source>
        <dbReference type="Proteomes" id="UP000290189"/>
    </source>
</evidence>
<evidence type="ECO:0000256" key="1">
    <source>
        <dbReference type="ARBA" id="ARBA00000707"/>
    </source>
</evidence>
<organism evidence="9 11">
    <name type="scientific">Plasmodiophora brassicae</name>
    <name type="common">Clubroot disease agent</name>
    <dbReference type="NCBI Taxonomy" id="37360"/>
    <lineage>
        <taxon>Eukaryota</taxon>
        <taxon>Sar</taxon>
        <taxon>Rhizaria</taxon>
        <taxon>Endomyxa</taxon>
        <taxon>Phytomyxea</taxon>
        <taxon>Plasmodiophorida</taxon>
        <taxon>Plasmodiophoridae</taxon>
        <taxon>Plasmodiophora</taxon>
    </lineage>
</organism>
<dbReference type="SUPFAM" id="SSF54001">
    <property type="entry name" value="Cysteine proteinases"/>
    <property type="match status" value="1"/>
</dbReference>
<keyword evidence="5" id="KW-0833">Ubl conjugation pathway</keyword>
<protein>
    <recommendedName>
        <fullName evidence="3">ubiquitinyl hydrolase 1</fullName>
        <ecNumber evidence="3">3.4.19.12</ecNumber>
    </recommendedName>
</protein>
<dbReference type="InterPro" id="IPR016197">
    <property type="entry name" value="Chromo-like_dom_sf"/>
</dbReference>
<dbReference type="GO" id="GO:0006508">
    <property type="term" value="P:proteolysis"/>
    <property type="evidence" value="ECO:0007669"/>
    <property type="project" value="UniProtKB-KW"/>
</dbReference>
<dbReference type="GO" id="GO:0061578">
    <property type="term" value="F:K63-linked deubiquitinase activity"/>
    <property type="evidence" value="ECO:0007669"/>
    <property type="project" value="TreeGrafter"/>
</dbReference>
<evidence type="ECO:0000256" key="5">
    <source>
        <dbReference type="ARBA" id="ARBA00022786"/>
    </source>
</evidence>
<dbReference type="SUPFAM" id="SSF54160">
    <property type="entry name" value="Chromo domain-like"/>
    <property type="match status" value="2"/>
</dbReference>
<feature type="compositionally biased region" description="Basic and acidic residues" evidence="7">
    <location>
        <begin position="9"/>
        <end position="19"/>
    </location>
</feature>
<dbReference type="Gene3D" id="3.90.70.80">
    <property type="match status" value="1"/>
</dbReference>
<dbReference type="OMA" id="HERYDEW"/>
<dbReference type="Proteomes" id="UP000290189">
    <property type="component" value="Unassembled WGS sequence"/>
</dbReference>
<dbReference type="OrthoDB" id="415023at2759"/>
<dbReference type="PANTHER" id="PTHR12419:SF4">
    <property type="entry name" value="OTU DOMAIN-CONTAINING PROTEIN 5"/>
    <property type="match status" value="1"/>
</dbReference>
<dbReference type="InterPro" id="IPR050704">
    <property type="entry name" value="Peptidase_C85-like"/>
</dbReference>